<reference evidence="8 9" key="1">
    <citation type="journal article" date="2013" name="Front. Plant Sci.">
        <title>The Reference Genome of the Halophytic Plant Eutrema salsugineum.</title>
        <authorList>
            <person name="Yang R."/>
            <person name="Jarvis D.E."/>
            <person name="Chen H."/>
            <person name="Beilstein M.A."/>
            <person name="Grimwood J."/>
            <person name="Jenkins J."/>
            <person name="Shu S."/>
            <person name="Prochnik S."/>
            <person name="Xin M."/>
            <person name="Ma C."/>
            <person name="Schmutz J."/>
            <person name="Wing R.A."/>
            <person name="Mitchell-Olds T."/>
            <person name="Schumaker K.S."/>
            <person name="Wang X."/>
        </authorList>
    </citation>
    <scope>NUCLEOTIDE SEQUENCE [LARGE SCALE GENOMIC DNA]</scope>
</reference>
<gene>
    <name evidence="8" type="ORF">EUTSA_v10006718mg</name>
</gene>
<dbReference type="InterPro" id="IPR056067">
    <property type="entry name" value="DUF7650"/>
</dbReference>
<dbReference type="OrthoDB" id="6147534at2759"/>
<dbReference type="Pfam" id="PF25826">
    <property type="entry name" value="DUF7952"/>
    <property type="match status" value="1"/>
</dbReference>
<dbReference type="Gramene" id="ESQ35971">
    <property type="protein sequence ID" value="ESQ35971"/>
    <property type="gene ID" value="EUTSA_v10006718mg"/>
</dbReference>
<dbReference type="eggNOG" id="ENOG502QQVN">
    <property type="taxonomic scope" value="Eukaryota"/>
</dbReference>
<name>V4MV34_EUTSA</name>
<protein>
    <recommendedName>
        <fullName evidence="10">SANT domain-containing protein</fullName>
    </recommendedName>
</protein>
<accession>V4MV34</accession>
<dbReference type="InterPro" id="IPR057712">
    <property type="entry name" value="DUF7952"/>
</dbReference>
<dbReference type="InterPro" id="IPR009057">
    <property type="entry name" value="Homeodomain-like_sf"/>
</dbReference>
<feature type="compositionally biased region" description="Basic and acidic residues" evidence="5">
    <location>
        <begin position="729"/>
        <end position="739"/>
    </location>
</feature>
<dbReference type="PANTHER" id="PTHR13859:SF25">
    <property type="entry name" value="ARGININE-GLUTAMIC ACID DIPEPTIDE REPEAT PROTEIN"/>
    <property type="match status" value="1"/>
</dbReference>
<keyword evidence="2" id="KW-0805">Transcription regulation</keyword>
<feature type="region of interest" description="Disordered" evidence="5">
    <location>
        <begin position="107"/>
        <end position="132"/>
    </location>
</feature>
<organism evidence="8 9">
    <name type="scientific">Eutrema salsugineum</name>
    <name type="common">Saltwater cress</name>
    <name type="synonym">Sisymbrium salsugineum</name>
    <dbReference type="NCBI Taxonomy" id="72664"/>
    <lineage>
        <taxon>Eukaryota</taxon>
        <taxon>Viridiplantae</taxon>
        <taxon>Streptophyta</taxon>
        <taxon>Embryophyta</taxon>
        <taxon>Tracheophyta</taxon>
        <taxon>Spermatophyta</taxon>
        <taxon>Magnoliopsida</taxon>
        <taxon>eudicotyledons</taxon>
        <taxon>Gunneridae</taxon>
        <taxon>Pentapetalae</taxon>
        <taxon>rosids</taxon>
        <taxon>malvids</taxon>
        <taxon>Brassicales</taxon>
        <taxon>Brassicaceae</taxon>
        <taxon>Eutremeae</taxon>
        <taxon>Eutrema</taxon>
    </lineage>
</organism>
<dbReference type="EMBL" id="KI517683">
    <property type="protein sequence ID" value="ESQ35971.1"/>
    <property type="molecule type" value="Genomic_DNA"/>
</dbReference>
<feature type="domain" description="DUF7952" evidence="7">
    <location>
        <begin position="144"/>
        <end position="275"/>
    </location>
</feature>
<keyword evidence="3" id="KW-0804">Transcription</keyword>
<feature type="compositionally biased region" description="Low complexity" evidence="5">
    <location>
        <begin position="765"/>
        <end position="779"/>
    </location>
</feature>
<dbReference type="Gene3D" id="1.10.10.60">
    <property type="entry name" value="Homeodomain-like"/>
    <property type="match status" value="1"/>
</dbReference>
<dbReference type="AlphaFoldDB" id="V4MV34"/>
<sequence>MVLLMDEENNLVEETAVTEDSSDVEFACGDPQVEPRVGAEFQVDIPPVMSASKRAVFLSTPQALDDSLYSFLVGLPVPVMWIDTHQKGQGNGDDNVDMNQSLRSLKAKRSRCSAKMRGESDKNSQSKKQRLDLEAVPEISSSSWEDSEVASFVLALYTFGKNFTLVKKFMENKGTREIMLFYYGKFYKSAKYHSWSDSRKKRNRKCVNGRKLYSGWRQQQLLSRLIPSITDESQKQMLVNVSKSFAEENITLEKYVSAVKDLVGLRPLVDAVAIGKEKEDLTVLTAGTVKTKPWFTVSPKPSSVPGLGAYTSLTSADIINQLTGSSRLSKARCNDIFWEAVWPRLLARGWHSEQPKERGYFTCKDNIVFIVPGVKRFSRGELVKGDHYFDSVSDILTKVASEPDLLEFEIGGEIREAAANEFVVAENSSDQSDEDSSPSGSQRHRYLRSPCSNRGTQGMKFTVVDTSLAAGGKLCDLRKLNAESLVSEPKNPLGGKVSSMLENSQVIQSVEKSQVMPMDAKNQVDNPMRFTIIDTSLDHREKLSGFRRWRHLPGDDTKSGYVGADSGIKEGDETLEKVKDFSKRLSKNKSNRQEEANYHSVNSAPQLKRRRLSACIRREKSLSRESPVFEHLPGDDTKRTVSPESDQVSLCAVQHLNNTREEMNEDKVRDETVLSVDYMNLKSDQSKQTGTGPSSSLVEIQEMSEIEPNGLASISGVDKNCSPEEIRTAPELISSEKEPNGLCSVSDSGKKRASNDLEQEQAVEPPSISGSKINSSPSNDLATSQELGSSEQQQHGQQTNTDGPRRQSTRKRPLTTRALEALESGFLTTKRMMSTIKPRRSESSRKKKRSAEACNRAQLLSDNGSEDLEQRREDGSIFVKKATASKPLDQIEDSKPTFLLNAITSESKALDRRQDSKPVITEHPKLPPIVLKLSLKRSRGASET</sequence>
<dbReference type="GO" id="GO:0003714">
    <property type="term" value="F:transcription corepressor activity"/>
    <property type="evidence" value="ECO:0007669"/>
    <property type="project" value="TreeGrafter"/>
</dbReference>
<evidence type="ECO:0000256" key="2">
    <source>
        <dbReference type="ARBA" id="ARBA00023015"/>
    </source>
</evidence>
<feature type="compositionally biased region" description="Polar residues" evidence="5">
    <location>
        <begin position="780"/>
        <end position="802"/>
    </location>
</feature>
<dbReference type="OMA" id="CAVQHKN"/>
<evidence type="ECO:0000256" key="5">
    <source>
        <dbReference type="SAM" id="MobiDB-lite"/>
    </source>
</evidence>
<keyword evidence="4" id="KW-0539">Nucleus</keyword>
<dbReference type="KEGG" id="eus:EUTSA_v10006718mg"/>
<dbReference type="Pfam" id="PF24662">
    <property type="entry name" value="DUF7650"/>
    <property type="match status" value="1"/>
</dbReference>
<evidence type="ECO:0000259" key="6">
    <source>
        <dbReference type="Pfam" id="PF24662"/>
    </source>
</evidence>
<dbReference type="PANTHER" id="PTHR13859">
    <property type="entry name" value="ATROPHIN-RELATED"/>
    <property type="match status" value="1"/>
</dbReference>
<dbReference type="SUPFAM" id="SSF46689">
    <property type="entry name" value="Homeodomain-like"/>
    <property type="match status" value="1"/>
</dbReference>
<evidence type="ECO:0000256" key="4">
    <source>
        <dbReference type="ARBA" id="ARBA00023242"/>
    </source>
</evidence>
<evidence type="ECO:0008006" key="10">
    <source>
        <dbReference type="Google" id="ProtNLM"/>
    </source>
</evidence>
<feature type="domain" description="DUF7650" evidence="6">
    <location>
        <begin position="316"/>
        <end position="403"/>
    </location>
</feature>
<evidence type="ECO:0000313" key="9">
    <source>
        <dbReference type="Proteomes" id="UP000030689"/>
    </source>
</evidence>
<evidence type="ECO:0000256" key="3">
    <source>
        <dbReference type="ARBA" id="ARBA00023163"/>
    </source>
</evidence>
<feature type="region of interest" description="Disordered" evidence="5">
    <location>
        <begin position="425"/>
        <end position="452"/>
    </location>
</feature>
<evidence type="ECO:0000313" key="8">
    <source>
        <dbReference type="EMBL" id="ESQ35971.1"/>
    </source>
</evidence>
<dbReference type="GO" id="GO:0005634">
    <property type="term" value="C:nucleus"/>
    <property type="evidence" value="ECO:0007669"/>
    <property type="project" value="UniProtKB-SubCell"/>
</dbReference>
<dbReference type="STRING" id="72664.V4MV34"/>
<evidence type="ECO:0000256" key="1">
    <source>
        <dbReference type="ARBA" id="ARBA00004123"/>
    </source>
</evidence>
<proteinExistence type="predicted"/>
<feature type="region of interest" description="Disordered" evidence="5">
    <location>
        <begin position="729"/>
        <end position="895"/>
    </location>
</feature>
<comment type="subcellular location">
    <subcellularLocation>
        <location evidence="1">Nucleus</location>
    </subcellularLocation>
</comment>
<feature type="region of interest" description="Disordered" evidence="5">
    <location>
        <begin position="623"/>
        <end position="646"/>
    </location>
</feature>
<dbReference type="Proteomes" id="UP000030689">
    <property type="component" value="Unassembled WGS sequence"/>
</dbReference>
<keyword evidence="9" id="KW-1185">Reference proteome</keyword>
<evidence type="ECO:0000259" key="7">
    <source>
        <dbReference type="Pfam" id="PF25826"/>
    </source>
</evidence>
<feature type="compositionally biased region" description="Basic and acidic residues" evidence="5">
    <location>
        <begin position="632"/>
        <end position="641"/>
    </location>
</feature>
<feature type="compositionally biased region" description="Basic and acidic residues" evidence="5">
    <location>
        <begin position="116"/>
        <end position="132"/>
    </location>
</feature>
<feature type="region of interest" description="Disordered" evidence="5">
    <location>
        <begin position="586"/>
        <end position="609"/>
    </location>
</feature>